<gene>
    <name evidence="1" type="ORF">BK769_13580</name>
</gene>
<organism evidence="1 2">
    <name type="scientific">Bacillus thuringiensis serovar kumamotoensis</name>
    <dbReference type="NCBI Taxonomy" id="132267"/>
    <lineage>
        <taxon>Bacteria</taxon>
        <taxon>Bacillati</taxon>
        <taxon>Bacillota</taxon>
        <taxon>Bacilli</taxon>
        <taxon>Bacillales</taxon>
        <taxon>Bacillaceae</taxon>
        <taxon>Bacillus</taxon>
        <taxon>Bacillus cereus group</taxon>
    </lineage>
</organism>
<protein>
    <submittedName>
        <fullName evidence="1">Uncharacterized protein</fullName>
    </submittedName>
</protein>
<dbReference type="Proteomes" id="UP000195087">
    <property type="component" value="Unassembled WGS sequence"/>
</dbReference>
<proteinExistence type="predicted"/>
<name>A0A9X6JPX1_BACUK</name>
<reference evidence="1 2" key="1">
    <citation type="submission" date="2016-10" db="EMBL/GenBank/DDBJ databases">
        <title>Comparative genomics of Bacillus thuringiensis reveals a path to pathogens against multiple invertebrate hosts.</title>
        <authorList>
            <person name="Zheng J."/>
            <person name="Gao Q."/>
            <person name="Liu H."/>
            <person name="Peng D."/>
            <person name="Ruan L."/>
            <person name="Sun M."/>
        </authorList>
    </citation>
    <scope>NUCLEOTIDE SEQUENCE [LARGE SCALE GENOMIC DNA]</scope>
    <source>
        <strain evidence="1">BGSC 4W1</strain>
    </source>
</reference>
<dbReference type="EMBL" id="NFEH01000068">
    <property type="protein sequence ID" value="OTZ74153.1"/>
    <property type="molecule type" value="Genomic_DNA"/>
</dbReference>
<dbReference type="AlphaFoldDB" id="A0A9X6JPX1"/>
<sequence length="110" mass="12946">MGYIKQAFQRLLPNLIKVSHLSESQVHPAYQFLTLQEKIALAQKMKKENIPISTITKQLGMDIRTLQKYITLSKRELSLLFMTQSEKRGLREKTVRKRLLKRCKSFIPKE</sequence>
<evidence type="ECO:0000313" key="2">
    <source>
        <dbReference type="Proteomes" id="UP000195087"/>
    </source>
</evidence>
<dbReference type="RefSeq" id="WP_086391875.1">
    <property type="nucleotide sequence ID" value="NZ_NFEH01000068.1"/>
</dbReference>
<comment type="caution">
    <text evidence="1">The sequence shown here is derived from an EMBL/GenBank/DDBJ whole genome shotgun (WGS) entry which is preliminary data.</text>
</comment>
<accession>A0A9X6JPX1</accession>
<evidence type="ECO:0000313" key="1">
    <source>
        <dbReference type="EMBL" id="OTZ74153.1"/>
    </source>
</evidence>